<name>A0ABX4MFC8_9HYPH</name>
<dbReference type="InterPro" id="IPR000795">
    <property type="entry name" value="T_Tr_GTP-bd_dom"/>
</dbReference>
<keyword evidence="8" id="KW-1185">Reference proteome</keyword>
<dbReference type="SUPFAM" id="SSF52156">
    <property type="entry name" value="Initiation factor IF2/eIF5b, domain 3"/>
    <property type="match status" value="1"/>
</dbReference>
<proteinExistence type="inferred from homology"/>
<dbReference type="Proteomes" id="UP000230981">
    <property type="component" value="Unassembled WGS sequence"/>
</dbReference>
<dbReference type="PROSITE" id="PS51722">
    <property type="entry name" value="G_TR_2"/>
    <property type="match status" value="1"/>
</dbReference>
<comment type="caution">
    <text evidence="7">The sequence shown here is derived from an EMBL/GenBank/DDBJ whole genome shotgun (WGS) entry which is preliminary data.</text>
</comment>
<reference evidence="7" key="1">
    <citation type="submission" date="2017-09" db="EMBL/GenBank/DDBJ databases">
        <authorList>
            <person name="Campbell M.A."/>
            <person name="Lukasik P."/>
            <person name="Simon C."/>
            <person name="McCutcheon J.P."/>
        </authorList>
    </citation>
    <scope>NUCLEOTIDE SEQUENCE [LARGE SCALE GENOMIC DNA]</scope>
    <source>
        <strain evidence="7">MAGTDC</strain>
    </source>
</reference>
<dbReference type="PANTHER" id="PTHR43381">
    <property type="entry name" value="TRANSLATION INITIATION FACTOR IF-2-RELATED"/>
    <property type="match status" value="1"/>
</dbReference>
<evidence type="ECO:0000256" key="5">
    <source>
        <dbReference type="ARBA" id="ARBA00023134"/>
    </source>
</evidence>
<dbReference type="EMBL" id="NXGO01000143">
    <property type="protein sequence ID" value="PIM95295.1"/>
    <property type="molecule type" value="Genomic_DNA"/>
</dbReference>
<evidence type="ECO:0000256" key="1">
    <source>
        <dbReference type="ARBA" id="ARBA00007733"/>
    </source>
</evidence>
<keyword evidence="4" id="KW-0648">Protein biosynthesis</keyword>
<feature type="domain" description="Tr-type G" evidence="6">
    <location>
        <begin position="32"/>
        <end position="205"/>
    </location>
</feature>
<sequence length="493" mass="55448">MYGINWIDHLVIKQHVRLVTTFEEECGYDFVPSSAIICVLGHIDHGKTSLIDSITYKKMTSYESGFITQRIRVSTFKHKGTRLTFIDTPGHSLFSEVRLNCLHVSNISMLVVSLQEGPRTQTIESAKQINQLGLPVLIVYNKLDCKPSKTEENTIKTRLELTKVGIVPEITGGNAIEVQVSAKSNENIKQLLDVLCSMIDKLRLKSNISSSSIGIVIDVKLTKGLRPIVNVLVSQGILKCGQVVTFGTNAFSIYFERDIQFVTAVCTTELIGLPINIQPGQYINSNQYGLMKIKRSNVAFSQQNGCLIKKTNVIIKADSFSSLNGIIHLTNELKLTPIWTGIGHISLANVSLALATKSVLIAFNVKVITNVKRIAKQSNVIILSSELIYELVEWLRDLITRRQMVQTVAQVEKIFQSKWDTIYGAKLVYGEVFVDQRLVIIRQEQLLFTIRIKTLKRFCSTVKLFSEVNQLFGFVIHEKKDIKLNDKLAYQIL</sequence>
<dbReference type="Gene3D" id="2.40.30.10">
    <property type="entry name" value="Translation factors"/>
    <property type="match status" value="1"/>
</dbReference>
<dbReference type="InterPro" id="IPR023115">
    <property type="entry name" value="TIF_IF2_dom3"/>
</dbReference>
<dbReference type="Pfam" id="PF00009">
    <property type="entry name" value="GTP_EFTU"/>
    <property type="match status" value="1"/>
</dbReference>
<dbReference type="SUPFAM" id="SSF50447">
    <property type="entry name" value="Translation proteins"/>
    <property type="match status" value="1"/>
</dbReference>
<dbReference type="SUPFAM" id="SSF52540">
    <property type="entry name" value="P-loop containing nucleoside triphosphate hydrolases"/>
    <property type="match status" value="1"/>
</dbReference>
<keyword evidence="3" id="KW-0547">Nucleotide-binding</keyword>
<protein>
    <submittedName>
        <fullName evidence="7">Translation initiation factor IF-2</fullName>
    </submittedName>
</protein>
<keyword evidence="2 7" id="KW-0396">Initiation factor</keyword>
<dbReference type="NCBIfam" id="TIGR00231">
    <property type="entry name" value="small_GTP"/>
    <property type="match status" value="1"/>
</dbReference>
<evidence type="ECO:0000313" key="8">
    <source>
        <dbReference type="Proteomes" id="UP000230981"/>
    </source>
</evidence>
<dbReference type="RefSeq" id="WP_146657113.1">
    <property type="nucleotide sequence ID" value="NZ_NXGO01000143.1"/>
</dbReference>
<dbReference type="PANTHER" id="PTHR43381:SF4">
    <property type="entry name" value="EUKARYOTIC TRANSLATION INITIATION FACTOR 5B"/>
    <property type="match status" value="1"/>
</dbReference>
<dbReference type="Pfam" id="PF11987">
    <property type="entry name" value="IF-2"/>
    <property type="match status" value="1"/>
</dbReference>
<dbReference type="InterPro" id="IPR005225">
    <property type="entry name" value="Small_GTP-bd"/>
</dbReference>
<dbReference type="InterPro" id="IPR009000">
    <property type="entry name" value="Transl_B-barrel_sf"/>
</dbReference>
<evidence type="ECO:0000256" key="2">
    <source>
        <dbReference type="ARBA" id="ARBA00022540"/>
    </source>
</evidence>
<dbReference type="InterPro" id="IPR015760">
    <property type="entry name" value="TIF_IF2"/>
</dbReference>
<evidence type="ECO:0000313" key="7">
    <source>
        <dbReference type="EMBL" id="PIM95295.1"/>
    </source>
</evidence>
<keyword evidence="5" id="KW-0342">GTP-binding</keyword>
<dbReference type="InterPro" id="IPR027417">
    <property type="entry name" value="P-loop_NTPase"/>
</dbReference>
<dbReference type="Gene3D" id="3.40.50.10050">
    <property type="entry name" value="Translation initiation factor IF- 2, domain 3"/>
    <property type="match status" value="1"/>
</dbReference>
<organism evidence="7 8">
    <name type="scientific">Candidatus Hodgkinia cicadicola</name>
    <dbReference type="NCBI Taxonomy" id="573658"/>
    <lineage>
        <taxon>Bacteria</taxon>
        <taxon>Pseudomonadati</taxon>
        <taxon>Pseudomonadota</taxon>
        <taxon>Alphaproteobacteria</taxon>
        <taxon>Hyphomicrobiales</taxon>
        <taxon>Candidatus Hodgkinia</taxon>
    </lineage>
</organism>
<evidence type="ECO:0000256" key="4">
    <source>
        <dbReference type="ARBA" id="ARBA00022917"/>
    </source>
</evidence>
<dbReference type="GO" id="GO:0003743">
    <property type="term" value="F:translation initiation factor activity"/>
    <property type="evidence" value="ECO:0007669"/>
    <property type="project" value="UniProtKB-KW"/>
</dbReference>
<accession>A0ABX4MFC8</accession>
<dbReference type="Gene3D" id="3.40.50.300">
    <property type="entry name" value="P-loop containing nucleotide triphosphate hydrolases"/>
    <property type="match status" value="1"/>
</dbReference>
<comment type="similarity">
    <text evidence="1">Belongs to the TRAFAC class translation factor GTPase superfamily. Classic translation factor GTPase family. IF-2 subfamily.</text>
</comment>
<dbReference type="InterPro" id="IPR036925">
    <property type="entry name" value="TIF_IF2_dom3_sf"/>
</dbReference>
<gene>
    <name evidence="7" type="primary">infB</name>
    <name evidence="7" type="ORF">magtdc_308</name>
</gene>
<evidence type="ECO:0000259" key="6">
    <source>
        <dbReference type="PROSITE" id="PS51722"/>
    </source>
</evidence>
<evidence type="ECO:0000256" key="3">
    <source>
        <dbReference type="ARBA" id="ARBA00022741"/>
    </source>
</evidence>